<protein>
    <submittedName>
        <fullName evidence="1">Uncharacterized protein</fullName>
    </submittedName>
</protein>
<keyword evidence="2" id="KW-1185">Reference proteome</keyword>
<sequence>MRHPLQKVVCLKLIYACILQSSAHHLFDEMSLLAVDFRERERSFPEKCLKKRSLQPSKLIHQEIQILRWRKRRKENEDFMHMSYKLEVVQIIYL</sequence>
<comment type="caution">
    <text evidence="1">The sequence shown here is derived from an EMBL/GenBank/DDBJ whole genome shotgun (WGS) entry which is preliminary data.</text>
</comment>
<reference evidence="2" key="1">
    <citation type="journal article" date="2023" name="Proc. Natl. Acad. Sci. U.S.A.">
        <title>Genomic and structural basis for evolution of tropane alkaloid biosynthesis.</title>
        <authorList>
            <person name="Wanga Y.-J."/>
            <person name="Taina T."/>
            <person name="Yua J.-Y."/>
            <person name="Lia J."/>
            <person name="Xua B."/>
            <person name="Chenc J."/>
            <person name="D'Auriad J.C."/>
            <person name="Huanga J.-P."/>
            <person name="Huanga S.-X."/>
        </authorList>
    </citation>
    <scope>NUCLEOTIDE SEQUENCE [LARGE SCALE GENOMIC DNA]</scope>
    <source>
        <strain evidence="2">cv. KIB-2019</strain>
    </source>
</reference>
<accession>A0A9Q1RBA7</accession>
<dbReference type="AlphaFoldDB" id="A0A9Q1RBA7"/>
<dbReference type="Proteomes" id="UP001152561">
    <property type="component" value="Unassembled WGS sequence"/>
</dbReference>
<organism evidence="1 2">
    <name type="scientific">Anisodus acutangulus</name>
    <dbReference type="NCBI Taxonomy" id="402998"/>
    <lineage>
        <taxon>Eukaryota</taxon>
        <taxon>Viridiplantae</taxon>
        <taxon>Streptophyta</taxon>
        <taxon>Embryophyta</taxon>
        <taxon>Tracheophyta</taxon>
        <taxon>Spermatophyta</taxon>
        <taxon>Magnoliopsida</taxon>
        <taxon>eudicotyledons</taxon>
        <taxon>Gunneridae</taxon>
        <taxon>Pentapetalae</taxon>
        <taxon>asterids</taxon>
        <taxon>lamiids</taxon>
        <taxon>Solanales</taxon>
        <taxon>Solanaceae</taxon>
        <taxon>Solanoideae</taxon>
        <taxon>Hyoscyameae</taxon>
        <taxon>Anisodus</taxon>
    </lineage>
</organism>
<evidence type="ECO:0000313" key="1">
    <source>
        <dbReference type="EMBL" id="KAJ8551468.1"/>
    </source>
</evidence>
<gene>
    <name evidence="1" type="ORF">K7X08_021483</name>
</gene>
<evidence type="ECO:0000313" key="2">
    <source>
        <dbReference type="Proteomes" id="UP001152561"/>
    </source>
</evidence>
<dbReference type="EMBL" id="JAJAGQ010000010">
    <property type="protein sequence ID" value="KAJ8551468.1"/>
    <property type="molecule type" value="Genomic_DNA"/>
</dbReference>
<name>A0A9Q1RBA7_9SOLA</name>
<proteinExistence type="predicted"/>